<feature type="compositionally biased region" description="Basic and acidic residues" evidence="1">
    <location>
        <begin position="1"/>
        <end position="25"/>
    </location>
</feature>
<name>A0A1E3B1X5_ASPCR</name>
<sequence>MERRDRQFEKEEQREHYQVPQREESDQQADMAKMSHALQSRENPSTNQKSRKKMTSQQAVQIDIAAIGAAPFQ</sequence>
<protein>
    <submittedName>
        <fullName evidence="2">Uncharacterized protein</fullName>
    </submittedName>
</protein>
<evidence type="ECO:0000313" key="3">
    <source>
        <dbReference type="Proteomes" id="UP000094569"/>
    </source>
</evidence>
<comment type="caution">
    <text evidence="2">The sequence shown here is derived from an EMBL/GenBank/DDBJ whole genome shotgun (WGS) entry which is preliminary data.</text>
</comment>
<feature type="compositionally biased region" description="Polar residues" evidence="1">
    <location>
        <begin position="37"/>
        <end position="48"/>
    </location>
</feature>
<dbReference type="VEuPathDB" id="FungiDB:SI65_09712"/>
<dbReference type="EMBL" id="JXNT01000020">
    <property type="protein sequence ID" value="ODM14960.1"/>
    <property type="molecule type" value="Genomic_DNA"/>
</dbReference>
<organism evidence="2 3">
    <name type="scientific">Aspergillus cristatus</name>
    <name type="common">Chinese Fuzhuan brick tea-fermentation fungus</name>
    <name type="synonym">Eurotium cristatum</name>
    <dbReference type="NCBI Taxonomy" id="573508"/>
    <lineage>
        <taxon>Eukaryota</taxon>
        <taxon>Fungi</taxon>
        <taxon>Dikarya</taxon>
        <taxon>Ascomycota</taxon>
        <taxon>Pezizomycotina</taxon>
        <taxon>Eurotiomycetes</taxon>
        <taxon>Eurotiomycetidae</taxon>
        <taxon>Eurotiales</taxon>
        <taxon>Aspergillaceae</taxon>
        <taxon>Aspergillus</taxon>
        <taxon>Aspergillus subgen. Aspergillus</taxon>
    </lineage>
</organism>
<proteinExistence type="predicted"/>
<evidence type="ECO:0000313" key="2">
    <source>
        <dbReference type="EMBL" id="ODM14960.1"/>
    </source>
</evidence>
<feature type="region of interest" description="Disordered" evidence="1">
    <location>
        <begin position="1"/>
        <end position="58"/>
    </location>
</feature>
<dbReference type="Proteomes" id="UP000094569">
    <property type="component" value="Unassembled WGS sequence"/>
</dbReference>
<gene>
    <name evidence="2" type="ORF">SI65_09712</name>
</gene>
<accession>A0A1E3B1X5</accession>
<evidence type="ECO:0000256" key="1">
    <source>
        <dbReference type="SAM" id="MobiDB-lite"/>
    </source>
</evidence>
<keyword evidence="3" id="KW-1185">Reference proteome</keyword>
<reference evidence="2 3" key="1">
    <citation type="journal article" date="2016" name="BMC Genomics">
        <title>Comparative genomic and transcriptomic analyses of the Fuzhuan brick tea-fermentation fungus Aspergillus cristatus.</title>
        <authorList>
            <person name="Ge Y."/>
            <person name="Wang Y."/>
            <person name="Liu Y."/>
            <person name="Tan Y."/>
            <person name="Ren X."/>
            <person name="Zhang X."/>
            <person name="Hyde K.D."/>
            <person name="Liu Y."/>
            <person name="Liu Z."/>
        </authorList>
    </citation>
    <scope>NUCLEOTIDE SEQUENCE [LARGE SCALE GENOMIC DNA]</scope>
    <source>
        <strain evidence="2 3">GZAAS20.1005</strain>
    </source>
</reference>
<dbReference type="AlphaFoldDB" id="A0A1E3B1X5"/>